<accession>M7XGK3</accession>
<keyword evidence="1" id="KW-0812">Transmembrane</keyword>
<reference evidence="2" key="1">
    <citation type="submission" date="2013-01" db="EMBL/GenBank/DDBJ databases">
        <title>Genome assembly of Mariniradius saccharolyticus AK6.</title>
        <authorList>
            <person name="Vaidya B."/>
            <person name="Khatri I."/>
            <person name="Tanuku N.R.S."/>
            <person name="Subramanian S."/>
            <person name="Pinnaka A."/>
        </authorList>
    </citation>
    <scope>NUCLEOTIDE SEQUENCE [LARGE SCALE GENOMIC DNA]</scope>
    <source>
        <strain evidence="2">AK6</strain>
    </source>
</reference>
<protein>
    <recommendedName>
        <fullName evidence="4">DUF2306 domain-containing protein</fullName>
    </recommendedName>
</protein>
<comment type="caution">
    <text evidence="2">The sequence shown here is derived from an EMBL/GenBank/DDBJ whole genome shotgun (WGS) entry which is preliminary data.</text>
</comment>
<dbReference type="AlphaFoldDB" id="M7XGK3"/>
<evidence type="ECO:0000313" key="2">
    <source>
        <dbReference type="EMBL" id="EMS33949.1"/>
    </source>
</evidence>
<dbReference type="InParanoid" id="M7XGK3"/>
<keyword evidence="1" id="KW-0472">Membrane</keyword>
<sequence>MITGAYVLFTAKGTKTHKNIGYGYVLSMVLVCGSALGIYNLTGRFGMFHILAFVGFATLVAGMLPLLIKGIRKDFRVLHLWFMYYSVLGLYAAFASELSVRVPEKPFYTMVGIATGSIFVLGSFFIFWKEKVWSRYLLK</sequence>
<dbReference type="eggNOG" id="COG5395">
    <property type="taxonomic scope" value="Bacteria"/>
</dbReference>
<gene>
    <name evidence="2" type="ORF">C943_04268</name>
</gene>
<evidence type="ECO:0008006" key="4">
    <source>
        <dbReference type="Google" id="ProtNLM"/>
    </source>
</evidence>
<evidence type="ECO:0000313" key="3">
    <source>
        <dbReference type="Proteomes" id="UP000010953"/>
    </source>
</evidence>
<feature type="transmembrane region" description="Helical" evidence="1">
    <location>
        <begin position="75"/>
        <end position="95"/>
    </location>
</feature>
<feature type="transmembrane region" description="Helical" evidence="1">
    <location>
        <begin position="47"/>
        <end position="68"/>
    </location>
</feature>
<proteinExistence type="predicted"/>
<keyword evidence="3" id="KW-1185">Reference proteome</keyword>
<feature type="transmembrane region" description="Helical" evidence="1">
    <location>
        <begin position="21"/>
        <end position="41"/>
    </location>
</feature>
<feature type="transmembrane region" description="Helical" evidence="1">
    <location>
        <begin position="107"/>
        <end position="128"/>
    </location>
</feature>
<evidence type="ECO:0000256" key="1">
    <source>
        <dbReference type="SAM" id="Phobius"/>
    </source>
</evidence>
<organism evidence="2 3">
    <name type="scientific">Mariniradius saccharolyticus AK6</name>
    <dbReference type="NCBI Taxonomy" id="1239962"/>
    <lineage>
        <taxon>Bacteria</taxon>
        <taxon>Pseudomonadati</taxon>
        <taxon>Bacteroidota</taxon>
        <taxon>Cytophagia</taxon>
        <taxon>Cytophagales</taxon>
        <taxon>Cyclobacteriaceae</taxon>
        <taxon>Mariniradius</taxon>
    </lineage>
</organism>
<name>M7XGK3_9BACT</name>
<keyword evidence="1" id="KW-1133">Transmembrane helix</keyword>
<dbReference type="EMBL" id="AMZY02000008">
    <property type="protein sequence ID" value="EMS33949.1"/>
    <property type="molecule type" value="Genomic_DNA"/>
</dbReference>
<dbReference type="Proteomes" id="UP000010953">
    <property type="component" value="Unassembled WGS sequence"/>
</dbReference>
<dbReference type="STRING" id="1239962.C943_04268"/>